<feature type="compositionally biased region" description="Basic and acidic residues" evidence="2">
    <location>
        <begin position="16"/>
        <end position="30"/>
    </location>
</feature>
<dbReference type="Gene3D" id="1.10.287.1490">
    <property type="match status" value="1"/>
</dbReference>
<feature type="transmembrane region" description="Helical" evidence="3">
    <location>
        <begin position="48"/>
        <end position="69"/>
    </location>
</feature>
<feature type="region of interest" description="Disordered" evidence="2">
    <location>
        <begin position="1"/>
        <end position="30"/>
    </location>
</feature>
<evidence type="ECO:0000256" key="3">
    <source>
        <dbReference type="SAM" id="Phobius"/>
    </source>
</evidence>
<feature type="coiled-coil region" evidence="1">
    <location>
        <begin position="174"/>
        <end position="249"/>
    </location>
</feature>
<dbReference type="AlphaFoldDB" id="A0A916QM78"/>
<dbReference type="RefSeq" id="WP_068810337.1">
    <property type="nucleotide sequence ID" value="NZ_BMIY01000009.1"/>
</dbReference>
<reference evidence="4" key="2">
    <citation type="submission" date="2020-09" db="EMBL/GenBank/DDBJ databases">
        <authorList>
            <person name="Sun Q."/>
            <person name="Zhou Y."/>
        </authorList>
    </citation>
    <scope>NUCLEOTIDE SEQUENCE</scope>
    <source>
        <strain evidence="4">CGMCC 1.15425</strain>
    </source>
</reference>
<keyword evidence="3" id="KW-0812">Transmembrane</keyword>
<sequence>MRDNDELGDDIPSMVPDRDEVVSRQKARRQPDLVKPTRYEEVVKVSTWPVRIMLGLLVLAVGGISYYGFTLHEETLDDLAQANNRIADLEGRLALVGNSAEETTGNLIERLDFNFSEIDKLWAARNATNSDVDDLTGRVANVENRSQENQTTIEETNVRLVESTNIAEGNRQDIASLRTESERLAQRLNTLNGQVQNLQGVAQELVNLQATISTAENASGGLNERLMRVEEAVEAIDAYRMQVNQTMQRLQQQIEGMQ</sequence>
<evidence type="ECO:0000256" key="2">
    <source>
        <dbReference type="SAM" id="MobiDB-lite"/>
    </source>
</evidence>
<keyword evidence="3" id="KW-0472">Membrane</keyword>
<keyword evidence="3" id="KW-1133">Transmembrane helix</keyword>
<evidence type="ECO:0000256" key="1">
    <source>
        <dbReference type="SAM" id="Coils"/>
    </source>
</evidence>
<gene>
    <name evidence="4" type="ORF">GCM10011403_22800</name>
</gene>
<proteinExistence type="predicted"/>
<protein>
    <submittedName>
        <fullName evidence="4">Uncharacterized protein</fullName>
    </submittedName>
</protein>
<comment type="caution">
    <text evidence="4">The sequence shown here is derived from an EMBL/GenBank/DDBJ whole genome shotgun (WGS) entry which is preliminary data.</text>
</comment>
<accession>A0A916QM78</accession>
<keyword evidence="1" id="KW-0175">Coiled coil</keyword>
<dbReference type="EMBL" id="BMIY01000009">
    <property type="protein sequence ID" value="GFZ79056.1"/>
    <property type="molecule type" value="Genomic_DNA"/>
</dbReference>
<keyword evidence="5" id="KW-1185">Reference proteome</keyword>
<evidence type="ECO:0000313" key="5">
    <source>
        <dbReference type="Proteomes" id="UP000627715"/>
    </source>
</evidence>
<dbReference type="OrthoDB" id="5700790at2"/>
<organism evidence="4 5">
    <name type="scientific">Pseudohongiella nitratireducens</name>
    <dbReference type="NCBI Taxonomy" id="1768907"/>
    <lineage>
        <taxon>Bacteria</taxon>
        <taxon>Pseudomonadati</taxon>
        <taxon>Pseudomonadota</taxon>
        <taxon>Gammaproteobacteria</taxon>
        <taxon>Pseudomonadales</taxon>
        <taxon>Pseudohongiellaceae</taxon>
        <taxon>Pseudohongiella</taxon>
    </lineage>
</organism>
<reference evidence="4" key="1">
    <citation type="journal article" date="2014" name="Int. J. Syst. Evol. Microbiol.">
        <title>Complete genome sequence of Corynebacterium casei LMG S-19264T (=DSM 44701T), isolated from a smear-ripened cheese.</title>
        <authorList>
            <consortium name="US DOE Joint Genome Institute (JGI-PGF)"/>
            <person name="Walter F."/>
            <person name="Albersmeier A."/>
            <person name="Kalinowski J."/>
            <person name="Ruckert C."/>
        </authorList>
    </citation>
    <scope>NUCLEOTIDE SEQUENCE</scope>
    <source>
        <strain evidence="4">CGMCC 1.15425</strain>
    </source>
</reference>
<name>A0A916QM78_9GAMM</name>
<evidence type="ECO:0000313" key="4">
    <source>
        <dbReference type="EMBL" id="GFZ79056.1"/>
    </source>
</evidence>
<dbReference type="Proteomes" id="UP000627715">
    <property type="component" value="Unassembled WGS sequence"/>
</dbReference>